<proteinExistence type="inferred from homology"/>
<evidence type="ECO:0000313" key="11">
    <source>
        <dbReference type="Ensembl" id="ENSSFOP00015036379.2"/>
    </source>
</evidence>
<comment type="subunit">
    <text evidence="3">Heterotetramer of two alpha chains and two beta chains.</text>
</comment>
<reference evidence="11 12" key="1">
    <citation type="submission" date="2019-04" db="EMBL/GenBank/DDBJ databases">
        <authorList>
            <consortium name="Wellcome Sanger Institute Data Sharing"/>
        </authorList>
    </citation>
    <scope>NUCLEOTIDE SEQUENCE [LARGE SCALE GENOMIC DNA]</scope>
</reference>
<feature type="domain" description="Globin" evidence="10">
    <location>
        <begin position="3"/>
        <end position="151"/>
    </location>
</feature>
<dbReference type="GO" id="GO:0043177">
    <property type="term" value="F:organic acid binding"/>
    <property type="evidence" value="ECO:0007669"/>
    <property type="project" value="TreeGrafter"/>
</dbReference>
<dbReference type="GO" id="GO:0046872">
    <property type="term" value="F:metal ion binding"/>
    <property type="evidence" value="ECO:0007669"/>
    <property type="project" value="UniProtKB-KW"/>
</dbReference>
<dbReference type="FunFam" id="1.10.490.10:FF:000001">
    <property type="entry name" value="Hemoglobin subunit beta"/>
    <property type="match status" value="1"/>
</dbReference>
<dbReference type="InterPro" id="IPR002337">
    <property type="entry name" value="Hemoglobin_b"/>
</dbReference>
<name>A0A8C9V8R5_SCLFO</name>
<dbReference type="GO" id="GO:0031838">
    <property type="term" value="C:haptoglobin-hemoglobin complex"/>
    <property type="evidence" value="ECO:0007669"/>
    <property type="project" value="TreeGrafter"/>
</dbReference>
<evidence type="ECO:0000256" key="3">
    <source>
        <dbReference type="ARBA" id="ARBA00011125"/>
    </source>
</evidence>
<dbReference type="Proteomes" id="UP000694397">
    <property type="component" value="Chromosome 8"/>
</dbReference>
<dbReference type="InterPro" id="IPR050056">
    <property type="entry name" value="Hemoglobin_oxygen_transport"/>
</dbReference>
<dbReference type="GO" id="GO:0072562">
    <property type="term" value="C:blood microparticle"/>
    <property type="evidence" value="ECO:0007669"/>
    <property type="project" value="TreeGrafter"/>
</dbReference>
<evidence type="ECO:0000256" key="9">
    <source>
        <dbReference type="RuleBase" id="RU000356"/>
    </source>
</evidence>
<evidence type="ECO:0000256" key="4">
    <source>
        <dbReference type="ARBA" id="ARBA00022448"/>
    </source>
</evidence>
<dbReference type="GeneTree" id="ENSGT00940000157809"/>
<dbReference type="GO" id="GO:0005833">
    <property type="term" value="C:hemoglobin complex"/>
    <property type="evidence" value="ECO:0007669"/>
    <property type="project" value="InterPro"/>
</dbReference>
<evidence type="ECO:0000256" key="7">
    <source>
        <dbReference type="ARBA" id="ARBA00022723"/>
    </source>
</evidence>
<evidence type="ECO:0000313" key="12">
    <source>
        <dbReference type="Proteomes" id="UP000694397"/>
    </source>
</evidence>
<protein>
    <submittedName>
        <fullName evidence="11">Hemoglobin subunit epsilon 1</fullName>
    </submittedName>
</protein>
<dbReference type="Ensembl" id="ENSSFOT00015036772.2">
    <property type="protein sequence ID" value="ENSSFOP00015036379.2"/>
    <property type="gene ID" value="ENSSFOG00015026427.1"/>
</dbReference>
<dbReference type="AlphaFoldDB" id="A0A8C9V8R5"/>
<reference evidence="11" key="3">
    <citation type="submission" date="2025-09" db="UniProtKB">
        <authorList>
            <consortium name="Ensembl"/>
        </authorList>
    </citation>
    <scope>IDENTIFICATION</scope>
</reference>
<keyword evidence="12" id="KW-1185">Reference proteome</keyword>
<accession>A0A8C9V8R5</accession>
<sequence>MVEWTAAERHAIVGLWGKMNVDELGPLAIQRLLIVYPWTQRYFTSFGDVSSPAAIRGNAKVGNHGKVVMGGLDRAIKNMDNIKGVYKDLSVMHSEKLHVDPDNFRVGALLSDCITVVVAEKFGPHVFTPEVQEAWQKFLNVVTSALSRQYH</sequence>
<dbReference type="PANTHER" id="PTHR11442">
    <property type="entry name" value="HEMOGLOBIN FAMILY MEMBER"/>
    <property type="match status" value="1"/>
</dbReference>
<evidence type="ECO:0000256" key="8">
    <source>
        <dbReference type="ARBA" id="ARBA00023004"/>
    </source>
</evidence>
<organism evidence="11 12">
    <name type="scientific">Scleropages formosus</name>
    <name type="common">Asian bonytongue</name>
    <name type="synonym">Osteoglossum formosum</name>
    <dbReference type="NCBI Taxonomy" id="113540"/>
    <lineage>
        <taxon>Eukaryota</taxon>
        <taxon>Metazoa</taxon>
        <taxon>Chordata</taxon>
        <taxon>Craniata</taxon>
        <taxon>Vertebrata</taxon>
        <taxon>Euteleostomi</taxon>
        <taxon>Actinopterygii</taxon>
        <taxon>Neopterygii</taxon>
        <taxon>Teleostei</taxon>
        <taxon>Osteoglossocephala</taxon>
        <taxon>Osteoglossomorpha</taxon>
        <taxon>Osteoglossiformes</taxon>
        <taxon>Osteoglossidae</taxon>
        <taxon>Scleropages</taxon>
    </lineage>
</organism>
<dbReference type="PANTHER" id="PTHR11442:SF102">
    <property type="entry name" value="HEMOGLOBIN SUBUNIT BETA-1-RELATED"/>
    <property type="match status" value="1"/>
</dbReference>
<dbReference type="PRINTS" id="PR00814">
    <property type="entry name" value="BETAHAEM"/>
</dbReference>
<dbReference type="InterPro" id="IPR012292">
    <property type="entry name" value="Globin/Proto"/>
</dbReference>
<keyword evidence="4 9" id="KW-0813">Transport</keyword>
<dbReference type="GO" id="GO:0019825">
    <property type="term" value="F:oxygen binding"/>
    <property type="evidence" value="ECO:0007669"/>
    <property type="project" value="InterPro"/>
</dbReference>
<evidence type="ECO:0000259" key="10">
    <source>
        <dbReference type="PROSITE" id="PS01033"/>
    </source>
</evidence>
<evidence type="ECO:0000256" key="6">
    <source>
        <dbReference type="ARBA" id="ARBA00022621"/>
    </source>
</evidence>
<dbReference type="Pfam" id="PF00042">
    <property type="entry name" value="Globin"/>
    <property type="match status" value="1"/>
</dbReference>
<keyword evidence="5 9" id="KW-0349">Heme</keyword>
<dbReference type="GO" id="GO:0031720">
    <property type="term" value="F:haptoglobin binding"/>
    <property type="evidence" value="ECO:0007669"/>
    <property type="project" value="TreeGrafter"/>
</dbReference>
<dbReference type="SUPFAM" id="SSF46458">
    <property type="entry name" value="Globin-like"/>
    <property type="match status" value="1"/>
</dbReference>
<keyword evidence="6 9" id="KW-0561">Oxygen transport</keyword>
<keyword evidence="7" id="KW-0479">Metal-binding</keyword>
<comment type="similarity">
    <text evidence="2 9">Belongs to the globin family.</text>
</comment>
<gene>
    <name evidence="11" type="primary">HBE1</name>
</gene>
<dbReference type="InterPro" id="IPR000971">
    <property type="entry name" value="Globin"/>
</dbReference>
<dbReference type="GO" id="GO:0004601">
    <property type="term" value="F:peroxidase activity"/>
    <property type="evidence" value="ECO:0007669"/>
    <property type="project" value="TreeGrafter"/>
</dbReference>
<dbReference type="GO" id="GO:0005344">
    <property type="term" value="F:oxygen carrier activity"/>
    <property type="evidence" value="ECO:0007669"/>
    <property type="project" value="UniProtKB-KW"/>
</dbReference>
<dbReference type="OrthoDB" id="9886081at2759"/>
<dbReference type="CDD" id="cd08925">
    <property type="entry name" value="Hb-beta-like"/>
    <property type="match status" value="1"/>
</dbReference>
<dbReference type="InterPro" id="IPR009050">
    <property type="entry name" value="Globin-like_sf"/>
</dbReference>
<dbReference type="Gene3D" id="1.10.490.10">
    <property type="entry name" value="Globins"/>
    <property type="match status" value="1"/>
</dbReference>
<evidence type="ECO:0000256" key="1">
    <source>
        <dbReference type="ARBA" id="ARBA00002650"/>
    </source>
</evidence>
<reference evidence="11" key="2">
    <citation type="submission" date="2025-08" db="UniProtKB">
        <authorList>
            <consortium name="Ensembl"/>
        </authorList>
    </citation>
    <scope>IDENTIFICATION</scope>
</reference>
<dbReference type="GO" id="GO:0020037">
    <property type="term" value="F:heme binding"/>
    <property type="evidence" value="ECO:0007669"/>
    <property type="project" value="InterPro"/>
</dbReference>
<dbReference type="GO" id="GO:0042744">
    <property type="term" value="P:hydrogen peroxide catabolic process"/>
    <property type="evidence" value="ECO:0007669"/>
    <property type="project" value="TreeGrafter"/>
</dbReference>
<dbReference type="PROSITE" id="PS01033">
    <property type="entry name" value="GLOBIN"/>
    <property type="match status" value="1"/>
</dbReference>
<comment type="function">
    <text evidence="1">Involved in oxygen transport from gills to the various peripheral tissues.</text>
</comment>
<evidence type="ECO:0000256" key="5">
    <source>
        <dbReference type="ARBA" id="ARBA00022617"/>
    </source>
</evidence>
<keyword evidence="8" id="KW-0408">Iron</keyword>
<evidence type="ECO:0000256" key="2">
    <source>
        <dbReference type="ARBA" id="ARBA00008705"/>
    </source>
</evidence>